<feature type="coiled-coil region" evidence="1">
    <location>
        <begin position="8"/>
        <end position="35"/>
    </location>
</feature>
<evidence type="ECO:0000313" key="2">
    <source>
        <dbReference type="EMBL" id="TPH12782.1"/>
    </source>
</evidence>
<dbReference type="AlphaFoldDB" id="A0A502KMF4"/>
<protein>
    <submittedName>
        <fullName evidence="2">Uncharacterized protein</fullName>
    </submittedName>
</protein>
<keyword evidence="1" id="KW-0175">Coiled coil</keyword>
<dbReference type="Proteomes" id="UP000315303">
    <property type="component" value="Unassembled WGS sequence"/>
</dbReference>
<proteinExistence type="predicted"/>
<dbReference type="EMBL" id="SAWY01000038">
    <property type="protein sequence ID" value="TPH12782.1"/>
    <property type="molecule type" value="Genomic_DNA"/>
</dbReference>
<accession>A0A502KMF4</accession>
<name>A0A502KMF4_9GAMM</name>
<keyword evidence="3" id="KW-1185">Reference proteome</keyword>
<reference evidence="2 3" key="1">
    <citation type="submission" date="2019-01" db="EMBL/GenBank/DDBJ databases">
        <title>Litorilituus lipolytica sp. nov., isolated from intertidal sand of the Yellow Sea in China.</title>
        <authorList>
            <person name="Liu A."/>
        </authorList>
    </citation>
    <scope>NUCLEOTIDE SEQUENCE [LARGE SCALE GENOMIC DNA]</scope>
    <source>
        <strain evidence="2 3">RZ04</strain>
    </source>
</reference>
<evidence type="ECO:0000256" key="1">
    <source>
        <dbReference type="SAM" id="Coils"/>
    </source>
</evidence>
<organism evidence="2 3">
    <name type="scientific">Litorilituus lipolyticus</name>
    <dbReference type="NCBI Taxonomy" id="2491017"/>
    <lineage>
        <taxon>Bacteria</taxon>
        <taxon>Pseudomonadati</taxon>
        <taxon>Pseudomonadota</taxon>
        <taxon>Gammaproteobacteria</taxon>
        <taxon>Alteromonadales</taxon>
        <taxon>Colwelliaceae</taxon>
        <taxon>Litorilituus</taxon>
    </lineage>
</organism>
<gene>
    <name evidence="2" type="ORF">EPA86_15235</name>
</gene>
<sequence>MNGFDDFKKEVSKKIKQLQYQIKKLTQQNDELIKTNKIVNEWLNISRSQNTKLIAEHFQLKKIIAGQKRKIKEMYVVEIDEELEMPKLLKKEINREGNNLK</sequence>
<evidence type="ECO:0000313" key="3">
    <source>
        <dbReference type="Proteomes" id="UP000315303"/>
    </source>
</evidence>
<comment type="caution">
    <text evidence="2">The sequence shown here is derived from an EMBL/GenBank/DDBJ whole genome shotgun (WGS) entry which is preliminary data.</text>
</comment>
<dbReference type="RefSeq" id="WP_140605137.1">
    <property type="nucleotide sequence ID" value="NZ_SAWY01000038.1"/>
</dbReference>